<evidence type="ECO:0000313" key="2">
    <source>
        <dbReference type="WBParaSite" id="nRc.2.0.1.t11893-RA"/>
    </source>
</evidence>
<proteinExistence type="predicted"/>
<dbReference type="WBParaSite" id="nRc.2.0.1.t11893-RA">
    <property type="protein sequence ID" value="nRc.2.0.1.t11893-RA"/>
    <property type="gene ID" value="nRc.2.0.1.g11893"/>
</dbReference>
<dbReference type="Proteomes" id="UP000887565">
    <property type="component" value="Unplaced"/>
</dbReference>
<organism evidence="1 2">
    <name type="scientific">Romanomermis culicivorax</name>
    <name type="common">Nematode worm</name>
    <dbReference type="NCBI Taxonomy" id="13658"/>
    <lineage>
        <taxon>Eukaryota</taxon>
        <taxon>Metazoa</taxon>
        <taxon>Ecdysozoa</taxon>
        <taxon>Nematoda</taxon>
        <taxon>Enoplea</taxon>
        <taxon>Dorylaimia</taxon>
        <taxon>Mermithida</taxon>
        <taxon>Mermithoidea</taxon>
        <taxon>Mermithidae</taxon>
        <taxon>Romanomermis</taxon>
    </lineage>
</organism>
<accession>A0A915IDM1</accession>
<reference evidence="2" key="1">
    <citation type="submission" date="2022-11" db="UniProtKB">
        <authorList>
            <consortium name="WormBaseParasite"/>
        </authorList>
    </citation>
    <scope>IDENTIFICATION</scope>
</reference>
<evidence type="ECO:0000313" key="1">
    <source>
        <dbReference type="Proteomes" id="UP000887565"/>
    </source>
</evidence>
<name>A0A915IDM1_ROMCU</name>
<dbReference type="AlphaFoldDB" id="A0A915IDM1"/>
<keyword evidence="1" id="KW-1185">Reference proteome</keyword>
<protein>
    <submittedName>
        <fullName evidence="2">Uncharacterized protein</fullName>
    </submittedName>
</protein>
<sequence length="49" mass="5219">MDRSTTSHDAQGVAKDVQPPISIVAPRIVESPVSHALVLFAVSTIHLVK</sequence>